<sequence>MTKQAVLLSDRAKGKPLPAGSLNYVDCSSNMTRFTSDVKKNKAISTLLKVPVLDYTSYESLTDYTYYGRHLPRADQEWLVNLPPIEKVAELFKRKKDANNNEEQTMCIKSTMLFPTFAQHLIDSFIDTVYHYENDGNIVFDRKLTGTPHDIGLLTLYGKTIPETKQLRKQSDTSGEKEKI</sequence>
<dbReference type="Gene3D" id="1.10.640.10">
    <property type="entry name" value="Haem peroxidase domain superfamily, animal type"/>
    <property type="match status" value="1"/>
</dbReference>
<reference evidence="1" key="1">
    <citation type="submission" date="2021-01" db="EMBL/GenBank/DDBJ databases">
        <authorList>
            <person name="Corre E."/>
            <person name="Pelletier E."/>
            <person name="Niang G."/>
            <person name="Scheremetjew M."/>
            <person name="Finn R."/>
            <person name="Kale V."/>
            <person name="Holt S."/>
            <person name="Cochrane G."/>
            <person name="Meng A."/>
            <person name="Brown T."/>
            <person name="Cohen L."/>
        </authorList>
    </citation>
    <scope>NUCLEOTIDE SEQUENCE</scope>
    <source>
        <strain evidence="1">MM31A-1</strain>
    </source>
</reference>
<gene>
    <name evidence="1" type="ORF">CDEB00056_LOCUS16169</name>
</gene>
<dbReference type="InterPro" id="IPR037120">
    <property type="entry name" value="Haem_peroxidase_sf_animal"/>
</dbReference>
<evidence type="ECO:0000313" key="1">
    <source>
        <dbReference type="EMBL" id="CAE0471316.1"/>
    </source>
</evidence>
<organism evidence="1">
    <name type="scientific">Chaetoceros debilis</name>
    <dbReference type="NCBI Taxonomy" id="122233"/>
    <lineage>
        <taxon>Eukaryota</taxon>
        <taxon>Sar</taxon>
        <taxon>Stramenopiles</taxon>
        <taxon>Ochrophyta</taxon>
        <taxon>Bacillariophyta</taxon>
        <taxon>Coscinodiscophyceae</taxon>
        <taxon>Chaetocerotophycidae</taxon>
        <taxon>Chaetocerotales</taxon>
        <taxon>Chaetocerotaceae</taxon>
        <taxon>Chaetoceros</taxon>
    </lineage>
</organism>
<proteinExistence type="predicted"/>
<protein>
    <submittedName>
        <fullName evidence="1">Uncharacterized protein</fullName>
    </submittedName>
</protein>
<dbReference type="GO" id="GO:0004601">
    <property type="term" value="F:peroxidase activity"/>
    <property type="evidence" value="ECO:0007669"/>
    <property type="project" value="InterPro"/>
</dbReference>
<dbReference type="AlphaFoldDB" id="A0A7S3QAP2"/>
<accession>A0A7S3QAP2</accession>
<dbReference type="InterPro" id="IPR010255">
    <property type="entry name" value="Haem_peroxidase_sf"/>
</dbReference>
<dbReference type="SUPFAM" id="SSF48113">
    <property type="entry name" value="Heme-dependent peroxidases"/>
    <property type="match status" value="1"/>
</dbReference>
<dbReference type="GO" id="GO:0006979">
    <property type="term" value="P:response to oxidative stress"/>
    <property type="evidence" value="ECO:0007669"/>
    <property type="project" value="InterPro"/>
</dbReference>
<dbReference type="EMBL" id="HBIO01021021">
    <property type="protein sequence ID" value="CAE0471316.1"/>
    <property type="molecule type" value="Transcribed_RNA"/>
</dbReference>
<name>A0A7S3QAP2_9STRA</name>
<dbReference type="GO" id="GO:0020037">
    <property type="term" value="F:heme binding"/>
    <property type="evidence" value="ECO:0007669"/>
    <property type="project" value="InterPro"/>
</dbReference>